<accession>A0A1V4HEJ5</accession>
<protein>
    <submittedName>
        <fullName evidence="1">Uncharacterized protein</fullName>
    </submittedName>
</protein>
<dbReference type="EMBL" id="MBTG01000026">
    <property type="protein sequence ID" value="OPH52191.1"/>
    <property type="molecule type" value="Genomic_DNA"/>
</dbReference>
<name>A0A1V4HEJ5_9BACL</name>
<evidence type="ECO:0000313" key="1">
    <source>
        <dbReference type="EMBL" id="OPH52191.1"/>
    </source>
</evidence>
<dbReference type="Proteomes" id="UP000190626">
    <property type="component" value="Unassembled WGS sequence"/>
</dbReference>
<dbReference type="RefSeq" id="WP_079416414.1">
    <property type="nucleotide sequence ID" value="NZ_MBTG01000026.1"/>
</dbReference>
<evidence type="ECO:0000313" key="2">
    <source>
        <dbReference type="Proteomes" id="UP000190626"/>
    </source>
</evidence>
<proteinExistence type="predicted"/>
<dbReference type="AlphaFoldDB" id="A0A1V4HEJ5"/>
<gene>
    <name evidence="1" type="ORF">BC351_33195</name>
</gene>
<organism evidence="1 2">
    <name type="scientific">Paenibacillus ferrarius</name>
    <dbReference type="NCBI Taxonomy" id="1469647"/>
    <lineage>
        <taxon>Bacteria</taxon>
        <taxon>Bacillati</taxon>
        <taxon>Bacillota</taxon>
        <taxon>Bacilli</taxon>
        <taxon>Bacillales</taxon>
        <taxon>Paenibacillaceae</taxon>
        <taxon>Paenibacillus</taxon>
    </lineage>
</organism>
<keyword evidence="2" id="KW-1185">Reference proteome</keyword>
<comment type="caution">
    <text evidence="1">The sequence shown here is derived from an EMBL/GenBank/DDBJ whole genome shotgun (WGS) entry which is preliminary data.</text>
</comment>
<sequence>MNAKSRTSLTPSPVETESITEKAAITEDSLRQLLSQFEVHVAKRDIPEIKKFIASYVEKVIVYEKHVEVILKVPVVDLLYGGEPWLGKSTIRRRVMLRLFGEVA</sequence>
<reference evidence="2" key="1">
    <citation type="submission" date="2016-07" db="EMBL/GenBank/DDBJ databases">
        <authorList>
            <person name="Florea S."/>
            <person name="Webb J.S."/>
            <person name="Jaromczyk J."/>
            <person name="Schardl C.L."/>
        </authorList>
    </citation>
    <scope>NUCLEOTIDE SEQUENCE [LARGE SCALE GENOMIC DNA]</scope>
    <source>
        <strain evidence="2">CY1</strain>
    </source>
</reference>